<gene>
    <name evidence="3" type="ORF">N5I32_15840</name>
</gene>
<dbReference type="InterPro" id="IPR006143">
    <property type="entry name" value="RND_pump_MFP"/>
</dbReference>
<accession>A0ABT2NST5</accession>
<evidence type="ECO:0000313" key="4">
    <source>
        <dbReference type="Proteomes" id="UP001205601"/>
    </source>
</evidence>
<keyword evidence="4" id="KW-1185">Reference proteome</keyword>
<dbReference type="Gene3D" id="1.10.287.470">
    <property type="entry name" value="Helix hairpin bin"/>
    <property type="match status" value="1"/>
</dbReference>
<dbReference type="Gene3D" id="2.40.420.20">
    <property type="match status" value="1"/>
</dbReference>
<dbReference type="Proteomes" id="UP001205601">
    <property type="component" value="Unassembled WGS sequence"/>
</dbReference>
<reference evidence="4" key="1">
    <citation type="submission" date="2023-07" db="EMBL/GenBank/DDBJ databases">
        <title>Defluviimonas sediminis sp. nov., isolated from mangrove sediment.</title>
        <authorList>
            <person name="Liu L."/>
            <person name="Li J."/>
            <person name="Huang Y."/>
            <person name="Pan J."/>
            <person name="Li M."/>
        </authorList>
    </citation>
    <scope>NUCLEOTIDE SEQUENCE [LARGE SCALE GENOMIC DNA]</scope>
    <source>
        <strain evidence="4">FT324</strain>
    </source>
</reference>
<dbReference type="PANTHER" id="PTHR30469:SF11">
    <property type="entry name" value="BLL4320 PROTEIN"/>
    <property type="match status" value="1"/>
</dbReference>
<dbReference type="EMBL" id="JAOCQF010000003">
    <property type="protein sequence ID" value="MCT8330989.1"/>
    <property type="molecule type" value="Genomic_DNA"/>
</dbReference>
<dbReference type="InterPro" id="IPR058792">
    <property type="entry name" value="Beta-barrel_RND_2"/>
</dbReference>
<organism evidence="3 4">
    <name type="scientific">Albidovulum sediminis</name>
    <dbReference type="NCBI Taxonomy" id="3066345"/>
    <lineage>
        <taxon>Bacteria</taxon>
        <taxon>Pseudomonadati</taxon>
        <taxon>Pseudomonadota</taxon>
        <taxon>Alphaproteobacteria</taxon>
        <taxon>Rhodobacterales</taxon>
        <taxon>Paracoccaceae</taxon>
        <taxon>Albidovulum</taxon>
    </lineage>
</organism>
<evidence type="ECO:0000313" key="3">
    <source>
        <dbReference type="EMBL" id="MCT8330989.1"/>
    </source>
</evidence>
<comment type="similarity">
    <text evidence="1">Belongs to the membrane fusion protein (MFP) (TC 8.A.1) family.</text>
</comment>
<dbReference type="SUPFAM" id="SSF111369">
    <property type="entry name" value="HlyD-like secretion proteins"/>
    <property type="match status" value="1"/>
</dbReference>
<feature type="domain" description="CusB-like beta-barrel" evidence="2">
    <location>
        <begin position="205"/>
        <end position="276"/>
    </location>
</feature>
<dbReference type="Gene3D" id="2.40.50.100">
    <property type="match status" value="1"/>
</dbReference>
<dbReference type="Pfam" id="PF25954">
    <property type="entry name" value="Beta-barrel_RND_2"/>
    <property type="match status" value="1"/>
</dbReference>
<proteinExistence type="inferred from homology"/>
<dbReference type="NCBIfam" id="TIGR01730">
    <property type="entry name" value="RND_mfp"/>
    <property type="match status" value="1"/>
</dbReference>
<dbReference type="Gene3D" id="2.40.30.170">
    <property type="match status" value="1"/>
</dbReference>
<protein>
    <submittedName>
        <fullName evidence="3">Efflux RND transporter periplasmic adaptor subunit</fullName>
    </submittedName>
</protein>
<name>A0ABT2NST5_9RHOB</name>
<dbReference type="PANTHER" id="PTHR30469">
    <property type="entry name" value="MULTIDRUG RESISTANCE PROTEIN MDTA"/>
    <property type="match status" value="1"/>
</dbReference>
<evidence type="ECO:0000259" key="2">
    <source>
        <dbReference type="Pfam" id="PF25954"/>
    </source>
</evidence>
<evidence type="ECO:0000256" key="1">
    <source>
        <dbReference type="ARBA" id="ARBA00009477"/>
    </source>
</evidence>
<sequence length="372" mass="38720">MIPMAKRLFIAIILLGLVVGGIVWFKYFRDGMIAQFMAGRVPPPVPVTAQTVEPVTWEPGIDAIGTAIAARGVDLAIEAAGIVRAINFEANDSVAEGAALVLIDDDSERAALSAAQASLGVALTDARRAQTLTERGVSAANTAETAEALVESARAQVAQVQTALDAKTSTAPFAGVIGIPRIEVGQYVSTGAIFATLQDLSQMRVDFTVPEQQLGALELDGPISVSTEVGDFRAEGRITGIEPQVDANSRLVSVRAEVSNPSGRLFPGQFLRVRVSLPAENGVIAVAQTAVISSLYGDSIYVVRPGEGEGALTVEQVFVQLGRRSGGLIEVTQGLAPGDQIVTSGQNRLSNGAKVVIDTSVDLSVTDGQSDG</sequence>
<comment type="caution">
    <text evidence="3">The sequence shown here is derived from an EMBL/GenBank/DDBJ whole genome shotgun (WGS) entry which is preliminary data.</text>
</comment>